<keyword evidence="1" id="KW-1133">Transmembrane helix</keyword>
<reference evidence="2" key="1">
    <citation type="submission" date="2021-01" db="EMBL/GenBank/DDBJ databases">
        <authorList>
            <person name="Zahm M."/>
            <person name="Roques C."/>
            <person name="Cabau C."/>
            <person name="Klopp C."/>
            <person name="Donnadieu C."/>
            <person name="Jouanno E."/>
            <person name="Lampietro C."/>
            <person name="Louis A."/>
            <person name="Herpin A."/>
            <person name="Echchiki A."/>
            <person name="Berthelot C."/>
            <person name="Parey E."/>
            <person name="Roest-Crollius H."/>
            <person name="Braasch I."/>
            <person name="Postlethwait J."/>
            <person name="Bobe J."/>
            <person name="Montfort J."/>
            <person name="Bouchez O."/>
            <person name="Begum T."/>
            <person name="Mejri S."/>
            <person name="Adams A."/>
            <person name="Chen W.-J."/>
            <person name="Guiguen Y."/>
        </authorList>
    </citation>
    <scope>NUCLEOTIDE SEQUENCE</scope>
    <source>
        <tissue evidence="2">Blood</tissue>
    </source>
</reference>
<proteinExistence type="predicted"/>
<comment type="caution">
    <text evidence="2">The sequence shown here is derived from an EMBL/GenBank/DDBJ whole genome shotgun (WGS) entry which is preliminary data.</text>
</comment>
<dbReference type="OrthoDB" id="10559448at2759"/>
<accession>A0A8T3CNR9</accession>
<evidence type="ECO:0000256" key="1">
    <source>
        <dbReference type="SAM" id="Phobius"/>
    </source>
</evidence>
<dbReference type="Proteomes" id="UP000829720">
    <property type="component" value="Unassembled WGS sequence"/>
</dbReference>
<protein>
    <submittedName>
        <fullName evidence="2">Uncharacterized protein</fullName>
    </submittedName>
</protein>
<keyword evidence="1" id="KW-0472">Membrane</keyword>
<keyword evidence="3" id="KW-1185">Reference proteome</keyword>
<dbReference type="AlphaFoldDB" id="A0A8T3CNR9"/>
<feature type="transmembrane region" description="Helical" evidence="1">
    <location>
        <begin position="102"/>
        <end position="121"/>
    </location>
</feature>
<evidence type="ECO:0000313" key="3">
    <source>
        <dbReference type="Proteomes" id="UP000829720"/>
    </source>
</evidence>
<gene>
    <name evidence="2" type="ORF">AGOR_G00214360</name>
</gene>
<name>A0A8T3CNR9_9TELE</name>
<dbReference type="EMBL" id="JAERUA010000021">
    <property type="protein sequence ID" value="KAI1884874.1"/>
    <property type="molecule type" value="Genomic_DNA"/>
</dbReference>
<evidence type="ECO:0000313" key="2">
    <source>
        <dbReference type="EMBL" id="KAI1884874.1"/>
    </source>
</evidence>
<organism evidence="2 3">
    <name type="scientific">Albula goreensis</name>
    <dbReference type="NCBI Taxonomy" id="1534307"/>
    <lineage>
        <taxon>Eukaryota</taxon>
        <taxon>Metazoa</taxon>
        <taxon>Chordata</taxon>
        <taxon>Craniata</taxon>
        <taxon>Vertebrata</taxon>
        <taxon>Euteleostomi</taxon>
        <taxon>Actinopterygii</taxon>
        <taxon>Neopterygii</taxon>
        <taxon>Teleostei</taxon>
        <taxon>Albuliformes</taxon>
        <taxon>Albulidae</taxon>
        <taxon>Albula</taxon>
    </lineage>
</organism>
<sequence>MPIYETSSFLRTQLRAHISNYLHTISNSRMFGNNTGGIHPSGYDLGPQQPQVVEEDLQTTMEELQVVAPLTTMTMAAVVAENVTTAPTVTGKKVQTAITGNAMIVTMSTVTVAIVIVMTVMTMATNMVMVITSTNMVMATISMAVDVVMGGSTAVDVEGTPAALAAAVTKTRTEKTSRGQKVNCAPQGSLPFNHSTC</sequence>
<keyword evidence="1" id="KW-0812">Transmembrane</keyword>